<protein>
    <recommendedName>
        <fullName evidence="3">ubiquitinyl hydrolase 1</fullName>
        <ecNumber evidence="3">3.4.19.12</ecNumber>
    </recommendedName>
</protein>
<evidence type="ECO:0000256" key="3">
    <source>
        <dbReference type="ARBA" id="ARBA00012759"/>
    </source>
</evidence>
<evidence type="ECO:0000256" key="7">
    <source>
        <dbReference type="ARBA" id="ARBA00022807"/>
    </source>
</evidence>
<evidence type="ECO:0000256" key="9">
    <source>
        <dbReference type="ARBA" id="ARBA00023163"/>
    </source>
</evidence>
<organism evidence="14">
    <name type="scientific">Ostreococcus tauri</name>
    <name type="common">Marine green alga</name>
    <dbReference type="NCBI Taxonomy" id="70448"/>
    <lineage>
        <taxon>Eukaryota</taxon>
        <taxon>Viridiplantae</taxon>
        <taxon>Chlorophyta</taxon>
        <taxon>Mamiellophyceae</taxon>
        <taxon>Mamiellales</taxon>
        <taxon>Bathycoccaceae</taxon>
        <taxon>Ostreococcus</taxon>
    </lineage>
</organism>
<evidence type="ECO:0000313" key="14">
    <source>
        <dbReference type="EMBL" id="OUS48988.1"/>
    </source>
</evidence>
<evidence type="ECO:0000256" key="1">
    <source>
        <dbReference type="ARBA" id="ARBA00000707"/>
    </source>
</evidence>
<feature type="non-terminal residue" evidence="14">
    <location>
        <position position="641"/>
    </location>
</feature>
<keyword evidence="10" id="KW-0539">Nucleus</keyword>
<feature type="active site" evidence="11 12">
    <location>
        <position position="516"/>
    </location>
</feature>
<dbReference type="PANTHER" id="PTHR14159">
    <property type="entry name" value="ATAXIN-3-RELATED"/>
    <property type="match status" value="1"/>
</dbReference>
<keyword evidence="5" id="KW-0833">Ubl conjugation pathway</keyword>
<feature type="domain" description="Josephin" evidence="13">
    <location>
        <begin position="388"/>
        <end position="562"/>
    </location>
</feature>
<evidence type="ECO:0000259" key="13">
    <source>
        <dbReference type="PROSITE" id="PS50957"/>
    </source>
</evidence>
<dbReference type="SMART" id="SM01246">
    <property type="entry name" value="Josephin"/>
    <property type="match status" value="1"/>
</dbReference>
<name>A0A1Y5IHD4_OSTTA</name>
<dbReference type="Gene3D" id="1.10.287.10">
    <property type="entry name" value="S15/NS1, RNA-binding"/>
    <property type="match status" value="1"/>
</dbReference>
<dbReference type="InterPro" id="IPR033865">
    <property type="entry name" value="Ataxin-3"/>
</dbReference>
<keyword evidence="6 12" id="KW-0378">Hydrolase</keyword>
<keyword evidence="9" id="KW-0804">Transcription</keyword>
<keyword evidence="7" id="KW-0788">Thiol protease</keyword>
<dbReference type="InterPro" id="IPR006155">
    <property type="entry name" value="Josephin"/>
</dbReference>
<dbReference type="GO" id="GO:0004843">
    <property type="term" value="F:cysteine-type deubiquitinase activity"/>
    <property type="evidence" value="ECO:0007669"/>
    <property type="project" value="UniProtKB-EC"/>
</dbReference>
<evidence type="ECO:0000256" key="4">
    <source>
        <dbReference type="ARBA" id="ARBA00022670"/>
    </source>
</evidence>
<evidence type="ECO:0000256" key="8">
    <source>
        <dbReference type="ARBA" id="ARBA00023015"/>
    </source>
</evidence>
<dbReference type="GO" id="GO:0006508">
    <property type="term" value="P:proteolysis"/>
    <property type="evidence" value="ECO:0007669"/>
    <property type="project" value="UniProtKB-KW"/>
</dbReference>
<sequence>MAIDENAVRAATDAATDAAMEAKTRALASHAASGGWRGTATEDSAQGAFQRAVFAKKLHEKIVAAVTLEVRRRAESELRSARRRAQEMDLAGRHEARERLDKQRQVPHEPWFLMETPKEEQQRLRKHAALEAAALEAGSEVPPPPLPANVHVEAVPDPTDESVTGVVKFCFYAVRSHPRPIQKVLDYLFGYSPAVDGEDLEDIAAYAQGLPVSRGKTPRELAVTYATNLDKILGERDKVVLKGLIKNVRDEWATHIKAGQDAVQQLESTPLDSAQDISEQNRDSWLRAMFPTLDWPAQDRRNRRFVEGLGQNLEVTRTITTSRPVPLAIARAAVAKRDVTDPHRKTEEVEVDGRIVRHAADGVPIVAPEGFFPSSALTRLTRALAGIVEMIYFETQSERLCGVHALNALLQHGAFAPGDLAEIAQALDAKERVLLSEEVATTSSRADEQSENVSRDGNFSVQVLESALAIYGLIMRPITSPKEREMRPDLERGFLCNLSEHWFALRRVDSTWWDLNSIKRAPRKIGEFYLEAFLDQLKGEGWSVFVVRDLEGVPITDEQRGSTTTYGKWFTEEEAIALSAEADAAQASGRTRLAAEKALRAIGEGAKTLVVPDVVDVTGEDDPELKAALEASMNDHRQRNV</sequence>
<dbReference type="Pfam" id="PF02099">
    <property type="entry name" value="Josephin"/>
    <property type="match status" value="1"/>
</dbReference>
<dbReference type="PANTHER" id="PTHR14159:SF0">
    <property type="entry name" value="ATAXIN-3-RELATED"/>
    <property type="match status" value="1"/>
</dbReference>
<dbReference type="EC" id="3.4.19.12" evidence="3"/>
<dbReference type="PROSITE" id="PS50957">
    <property type="entry name" value="JOSEPHIN"/>
    <property type="match status" value="1"/>
</dbReference>
<evidence type="ECO:0000256" key="12">
    <source>
        <dbReference type="PROSITE-ProRule" id="PRU00331"/>
    </source>
</evidence>
<proteinExistence type="predicted"/>
<evidence type="ECO:0000256" key="2">
    <source>
        <dbReference type="ARBA" id="ARBA00004123"/>
    </source>
</evidence>
<gene>
    <name evidence="14" type="ORF">BE221DRAFT_171211</name>
</gene>
<dbReference type="InterPro" id="IPR003903">
    <property type="entry name" value="UIM_dom"/>
</dbReference>
<evidence type="ECO:0000256" key="6">
    <source>
        <dbReference type="ARBA" id="ARBA00022801"/>
    </source>
</evidence>
<dbReference type="EMBL" id="KZ155772">
    <property type="protein sequence ID" value="OUS48988.1"/>
    <property type="molecule type" value="Genomic_DNA"/>
</dbReference>
<dbReference type="PROSITE" id="PS50330">
    <property type="entry name" value="UIM"/>
    <property type="match status" value="1"/>
</dbReference>
<comment type="subcellular location">
    <subcellularLocation>
        <location evidence="2">Nucleus</location>
    </subcellularLocation>
</comment>
<feature type="active site" description="Proton acceptor" evidence="11">
    <location>
        <position position="501"/>
    </location>
</feature>
<dbReference type="PRINTS" id="PR01233">
    <property type="entry name" value="JOSEPHIN"/>
</dbReference>
<feature type="active site" evidence="12">
    <location>
        <position position="501"/>
    </location>
</feature>
<feature type="active site" evidence="12">
    <location>
        <position position="401"/>
    </location>
</feature>
<evidence type="ECO:0000256" key="10">
    <source>
        <dbReference type="ARBA" id="ARBA00023242"/>
    </source>
</evidence>
<reference evidence="14" key="1">
    <citation type="submission" date="2017-04" db="EMBL/GenBank/DDBJ databases">
        <title>Population genomics of picophytoplankton unveils novel chromosome hypervariability.</title>
        <authorList>
            <consortium name="DOE Joint Genome Institute"/>
            <person name="Blanc-Mathieu R."/>
            <person name="Krasovec M."/>
            <person name="Hebrard M."/>
            <person name="Yau S."/>
            <person name="Desgranges E."/>
            <person name="Martin J."/>
            <person name="Schackwitz W."/>
            <person name="Kuo A."/>
            <person name="Salin G."/>
            <person name="Donnadieu C."/>
            <person name="Desdevises Y."/>
            <person name="Sanchez-Ferandin S."/>
            <person name="Moreau H."/>
            <person name="Rivals E."/>
            <person name="Grigoriev I.V."/>
            <person name="Grimsley N."/>
            <person name="Eyre-Walker A."/>
            <person name="Piganeau G."/>
        </authorList>
    </citation>
    <scope>NUCLEOTIDE SEQUENCE [LARGE SCALE GENOMIC DNA]</scope>
    <source>
        <strain evidence="14">RCC 1115</strain>
    </source>
</reference>
<dbReference type="AlphaFoldDB" id="A0A1Y5IHD4"/>
<feature type="active site" description="Nucleophile" evidence="11">
    <location>
        <position position="401"/>
    </location>
</feature>
<comment type="catalytic activity">
    <reaction evidence="1">
        <text>Thiol-dependent hydrolysis of ester, thioester, amide, peptide and isopeptide bonds formed by the C-terminal Gly of ubiquitin (a 76-residue protein attached to proteins as an intracellular targeting signal).</text>
        <dbReference type="EC" id="3.4.19.12"/>
    </reaction>
</comment>
<keyword evidence="8" id="KW-0805">Transcription regulation</keyword>
<dbReference type="GO" id="GO:0005634">
    <property type="term" value="C:nucleus"/>
    <property type="evidence" value="ECO:0007669"/>
    <property type="project" value="UniProtKB-SubCell"/>
</dbReference>
<dbReference type="GO" id="GO:0016579">
    <property type="term" value="P:protein deubiquitination"/>
    <property type="evidence" value="ECO:0007669"/>
    <property type="project" value="InterPro"/>
</dbReference>
<dbReference type="Proteomes" id="UP000195557">
    <property type="component" value="Unassembled WGS sequence"/>
</dbReference>
<evidence type="ECO:0000256" key="5">
    <source>
        <dbReference type="ARBA" id="ARBA00022786"/>
    </source>
</evidence>
<dbReference type="Gene3D" id="3.90.70.40">
    <property type="match status" value="1"/>
</dbReference>
<evidence type="ECO:0000256" key="11">
    <source>
        <dbReference type="PIRSR" id="PIRSR633865-1"/>
    </source>
</evidence>
<keyword evidence="4" id="KW-0645">Protease</keyword>
<accession>A0A1Y5IHD4</accession>